<dbReference type="InterPro" id="IPR002550">
    <property type="entry name" value="CNNM"/>
</dbReference>
<evidence type="ECO:0000256" key="11">
    <source>
        <dbReference type="SAM" id="Phobius"/>
    </source>
</evidence>
<dbReference type="HOGENOM" id="CLU_015237_4_1_9"/>
<protein>
    <submittedName>
        <fullName evidence="14">CBS domain-containing protein</fullName>
    </submittedName>
</protein>
<keyword evidence="6 10" id="KW-1133">Transmembrane helix</keyword>
<keyword evidence="15" id="KW-1185">Reference proteome</keyword>
<evidence type="ECO:0000256" key="3">
    <source>
        <dbReference type="ARBA" id="ARBA00022475"/>
    </source>
</evidence>
<proteinExistence type="inferred from homology"/>
<dbReference type="SMART" id="SM01091">
    <property type="entry name" value="CorC_HlyC"/>
    <property type="match status" value="1"/>
</dbReference>
<dbReference type="GO" id="GO:0005886">
    <property type="term" value="C:plasma membrane"/>
    <property type="evidence" value="ECO:0007669"/>
    <property type="project" value="UniProtKB-SubCell"/>
</dbReference>
<accession>R4KRU8</accession>
<dbReference type="Gene3D" id="3.30.465.10">
    <property type="match status" value="1"/>
</dbReference>
<dbReference type="Proteomes" id="UP000013520">
    <property type="component" value="Chromosome"/>
</dbReference>
<dbReference type="PROSITE" id="PS51846">
    <property type="entry name" value="CNNM"/>
    <property type="match status" value="1"/>
</dbReference>
<evidence type="ECO:0000259" key="12">
    <source>
        <dbReference type="PROSITE" id="PS51371"/>
    </source>
</evidence>
<dbReference type="GO" id="GO:0050660">
    <property type="term" value="F:flavin adenine dinucleotide binding"/>
    <property type="evidence" value="ECO:0007669"/>
    <property type="project" value="InterPro"/>
</dbReference>
<dbReference type="Pfam" id="PF03471">
    <property type="entry name" value="CorC_HlyC"/>
    <property type="match status" value="1"/>
</dbReference>
<organism evidence="14 15">
    <name type="scientific">Desulfoscipio gibsoniae DSM 7213</name>
    <dbReference type="NCBI Taxonomy" id="767817"/>
    <lineage>
        <taxon>Bacteria</taxon>
        <taxon>Bacillati</taxon>
        <taxon>Bacillota</taxon>
        <taxon>Clostridia</taxon>
        <taxon>Eubacteriales</taxon>
        <taxon>Desulfallaceae</taxon>
        <taxon>Desulfoscipio</taxon>
    </lineage>
</organism>
<keyword evidence="8 10" id="KW-0472">Membrane</keyword>
<evidence type="ECO:0000256" key="4">
    <source>
        <dbReference type="ARBA" id="ARBA00022692"/>
    </source>
</evidence>
<dbReference type="STRING" id="767817.Desgi_4029"/>
<dbReference type="InterPro" id="IPR046342">
    <property type="entry name" value="CBS_dom_sf"/>
</dbReference>
<dbReference type="RefSeq" id="WP_006523788.1">
    <property type="nucleotide sequence ID" value="NC_021184.1"/>
</dbReference>
<feature type="domain" description="CBS" evidence="12">
    <location>
        <begin position="218"/>
        <end position="277"/>
    </location>
</feature>
<evidence type="ECO:0000256" key="10">
    <source>
        <dbReference type="PROSITE-ProRule" id="PRU01193"/>
    </source>
</evidence>
<dbReference type="Pfam" id="PF00571">
    <property type="entry name" value="CBS"/>
    <property type="match status" value="2"/>
</dbReference>
<comment type="similarity">
    <text evidence="2">Belongs to the UPF0053 family.</text>
</comment>
<dbReference type="PANTHER" id="PTHR43099:SF2">
    <property type="entry name" value="UPF0053 PROTEIN YRKA"/>
    <property type="match status" value="1"/>
</dbReference>
<dbReference type="InterPro" id="IPR044751">
    <property type="entry name" value="Ion_transp-like_CBS"/>
</dbReference>
<dbReference type="InterPro" id="IPR000644">
    <property type="entry name" value="CBS_dom"/>
</dbReference>
<comment type="subcellular location">
    <subcellularLocation>
        <location evidence="1">Cell membrane</location>
        <topology evidence="1">Multi-pass membrane protein</topology>
    </subcellularLocation>
</comment>
<evidence type="ECO:0000256" key="2">
    <source>
        <dbReference type="ARBA" id="ARBA00006337"/>
    </source>
</evidence>
<dbReference type="InterPro" id="IPR036318">
    <property type="entry name" value="FAD-bd_PCMH-like_sf"/>
</dbReference>
<dbReference type="Pfam" id="PF01595">
    <property type="entry name" value="CNNM"/>
    <property type="match status" value="1"/>
</dbReference>
<feature type="domain" description="CNNM transmembrane" evidence="13">
    <location>
        <begin position="1"/>
        <end position="204"/>
    </location>
</feature>
<feature type="transmembrane region" description="Helical" evidence="11">
    <location>
        <begin position="6"/>
        <end position="30"/>
    </location>
</feature>
<feature type="domain" description="CBS" evidence="12">
    <location>
        <begin position="282"/>
        <end position="340"/>
    </location>
</feature>
<dbReference type="Gene3D" id="3.10.580.10">
    <property type="entry name" value="CBS-domain"/>
    <property type="match status" value="1"/>
</dbReference>
<dbReference type="SUPFAM" id="SSF54631">
    <property type="entry name" value="CBS-domain pair"/>
    <property type="match status" value="1"/>
</dbReference>
<evidence type="ECO:0000256" key="1">
    <source>
        <dbReference type="ARBA" id="ARBA00004651"/>
    </source>
</evidence>
<dbReference type="FunFam" id="3.10.580.10:FF:000002">
    <property type="entry name" value="Magnesium/cobalt efflux protein CorC"/>
    <property type="match status" value="1"/>
</dbReference>
<evidence type="ECO:0000256" key="6">
    <source>
        <dbReference type="ARBA" id="ARBA00022989"/>
    </source>
</evidence>
<dbReference type="AlphaFoldDB" id="R4KRU8"/>
<dbReference type="SUPFAM" id="SSF56176">
    <property type="entry name" value="FAD-binding/transporter-associated domain-like"/>
    <property type="match status" value="1"/>
</dbReference>
<dbReference type="InterPro" id="IPR016169">
    <property type="entry name" value="FAD-bd_PCMH_sub2"/>
</dbReference>
<evidence type="ECO:0000256" key="9">
    <source>
        <dbReference type="PROSITE-ProRule" id="PRU00703"/>
    </source>
</evidence>
<evidence type="ECO:0000259" key="13">
    <source>
        <dbReference type="PROSITE" id="PS51846"/>
    </source>
</evidence>
<keyword evidence="3" id="KW-1003">Cell membrane</keyword>
<evidence type="ECO:0000256" key="8">
    <source>
        <dbReference type="ARBA" id="ARBA00023136"/>
    </source>
</evidence>
<dbReference type="InterPro" id="IPR005170">
    <property type="entry name" value="Transptr-assoc_dom"/>
</dbReference>
<keyword evidence="5" id="KW-0677">Repeat</keyword>
<dbReference type="PROSITE" id="PS51371">
    <property type="entry name" value="CBS"/>
    <property type="match status" value="2"/>
</dbReference>
<keyword evidence="7 9" id="KW-0129">CBS domain</keyword>
<dbReference type="CDD" id="cd04590">
    <property type="entry name" value="CBS_pair_CorC_HlyC_assoc"/>
    <property type="match status" value="1"/>
</dbReference>
<dbReference type="InterPro" id="IPR051676">
    <property type="entry name" value="UPF0053_domain"/>
</dbReference>
<feature type="transmembrane region" description="Helical" evidence="11">
    <location>
        <begin position="103"/>
        <end position="124"/>
    </location>
</feature>
<evidence type="ECO:0000256" key="7">
    <source>
        <dbReference type="ARBA" id="ARBA00023122"/>
    </source>
</evidence>
<reference evidence="14 15" key="1">
    <citation type="submission" date="2012-01" db="EMBL/GenBank/DDBJ databases">
        <title>Complete sequence of Desulfotomaculum gibsoniae DSM 7213.</title>
        <authorList>
            <consortium name="US DOE Joint Genome Institute"/>
            <person name="Lucas S."/>
            <person name="Han J."/>
            <person name="Lapidus A."/>
            <person name="Cheng J.-F."/>
            <person name="Goodwin L."/>
            <person name="Pitluck S."/>
            <person name="Peters L."/>
            <person name="Ovchinnikova G."/>
            <person name="Teshima H."/>
            <person name="Detter J.C."/>
            <person name="Han C."/>
            <person name="Tapia R."/>
            <person name="Land M."/>
            <person name="Hauser L."/>
            <person name="Kyrpides N."/>
            <person name="Ivanova N."/>
            <person name="Pagani I."/>
            <person name="Parshina S."/>
            <person name="Plugge C."/>
            <person name="Muyzer G."/>
            <person name="Kuever J."/>
            <person name="Ivanova A."/>
            <person name="Nazina T."/>
            <person name="Klenk H.-P."/>
            <person name="Brambilla E."/>
            <person name="Spring S."/>
            <person name="Stams A.F."/>
            <person name="Woyke T."/>
        </authorList>
    </citation>
    <scope>NUCLEOTIDE SEQUENCE [LARGE SCALE GENOMIC DNA]</scope>
    <source>
        <strain evidence="14 15">DSM 7213</strain>
    </source>
</reference>
<dbReference type="KEGG" id="dgi:Desgi_4029"/>
<evidence type="ECO:0000313" key="15">
    <source>
        <dbReference type="Proteomes" id="UP000013520"/>
    </source>
</evidence>
<evidence type="ECO:0000313" key="14">
    <source>
        <dbReference type="EMBL" id="AGL03305.1"/>
    </source>
</evidence>
<dbReference type="eggNOG" id="COG1253">
    <property type="taxonomic scope" value="Bacteria"/>
</dbReference>
<sequence length="428" mass="48007">MEINWTGLLLIFVLILFNAFFAASEIAVLTTRRIKIEQLKDDGNRSAQILIGLIENPSLFLATIQVGITLAGFLASATAAVGLSTAVAKQLGEIGIPTGFSNTLGVLIVTVIISYITLVFGELAPKRLAMQWSEKIALIAARPIYFIARATKPLTRFLTFSTNIVVKFLGGNPQQCEKEITEEEIRLYITEHRTLPEEEKRMIEAVFEFGDRVVRQVMVPRTEIFYLCADDSIKEALEKVCKVRYSAFPVYKNDYENVIGMVRVHNLACEFLANQDRKVEDIISATLFVPETKHTVALLKEFRQEKLSMAIVVDEYGGIAGIVTLEDLVDEIIGDVIEDQSLMLKTSEGQWLVEGDTPIEDIIEALDLKRISPDAEYETIAGFMLEKMGHLPTEGETISWEGYKFQVREMGNRRINKVLISSKSQTQK</sequence>
<evidence type="ECO:0000256" key="5">
    <source>
        <dbReference type="ARBA" id="ARBA00022737"/>
    </source>
</evidence>
<feature type="transmembrane region" description="Helical" evidence="11">
    <location>
        <begin position="59"/>
        <end position="83"/>
    </location>
</feature>
<dbReference type="PANTHER" id="PTHR43099">
    <property type="entry name" value="UPF0053 PROTEIN YRKA"/>
    <property type="match status" value="1"/>
</dbReference>
<gene>
    <name evidence="14" type="ORF">Desgi_4029</name>
</gene>
<dbReference type="EMBL" id="CP003273">
    <property type="protein sequence ID" value="AGL03305.1"/>
    <property type="molecule type" value="Genomic_DNA"/>
</dbReference>
<keyword evidence="4 10" id="KW-0812">Transmembrane</keyword>
<name>R4KRU8_9FIRM</name>